<organism evidence="2">
    <name type="scientific">Solibacter usitatus (strain Ellin6076)</name>
    <dbReference type="NCBI Taxonomy" id="234267"/>
    <lineage>
        <taxon>Bacteria</taxon>
        <taxon>Pseudomonadati</taxon>
        <taxon>Acidobacteriota</taxon>
        <taxon>Terriglobia</taxon>
        <taxon>Bryobacterales</taxon>
        <taxon>Solibacteraceae</taxon>
        <taxon>Candidatus Solibacter</taxon>
    </lineage>
</organism>
<dbReference type="HOGENOM" id="CLU_574777_0_0_0"/>
<protein>
    <submittedName>
        <fullName evidence="2">Uncharacterized protein</fullName>
    </submittedName>
</protein>
<evidence type="ECO:0000313" key="2">
    <source>
        <dbReference type="EMBL" id="ABJ84541.1"/>
    </source>
</evidence>
<dbReference type="KEGG" id="sus:Acid_3569"/>
<keyword evidence="1" id="KW-0732">Signal</keyword>
<reference evidence="2" key="1">
    <citation type="submission" date="2006-10" db="EMBL/GenBank/DDBJ databases">
        <title>Complete sequence of Solibacter usitatus Ellin6076.</title>
        <authorList>
            <consortium name="US DOE Joint Genome Institute"/>
            <person name="Copeland A."/>
            <person name="Lucas S."/>
            <person name="Lapidus A."/>
            <person name="Barry K."/>
            <person name="Detter J.C."/>
            <person name="Glavina del Rio T."/>
            <person name="Hammon N."/>
            <person name="Israni S."/>
            <person name="Dalin E."/>
            <person name="Tice H."/>
            <person name="Pitluck S."/>
            <person name="Thompson L.S."/>
            <person name="Brettin T."/>
            <person name="Bruce D."/>
            <person name="Han C."/>
            <person name="Tapia R."/>
            <person name="Gilna P."/>
            <person name="Schmutz J."/>
            <person name="Larimer F."/>
            <person name="Land M."/>
            <person name="Hauser L."/>
            <person name="Kyrpides N."/>
            <person name="Mikhailova N."/>
            <person name="Janssen P.H."/>
            <person name="Kuske C.R."/>
            <person name="Richardson P."/>
        </authorList>
    </citation>
    <scope>NUCLEOTIDE SEQUENCE</scope>
    <source>
        <strain evidence="2">Ellin6076</strain>
    </source>
</reference>
<feature type="chain" id="PRO_5004163060" evidence="1">
    <location>
        <begin position="17"/>
        <end position="475"/>
    </location>
</feature>
<dbReference type="InParanoid" id="Q020U8"/>
<feature type="signal peptide" evidence="1">
    <location>
        <begin position="1"/>
        <end position="16"/>
    </location>
</feature>
<proteinExistence type="predicted"/>
<dbReference type="EMBL" id="CP000473">
    <property type="protein sequence ID" value="ABJ84541.1"/>
    <property type="molecule type" value="Genomic_DNA"/>
</dbReference>
<evidence type="ECO:0000256" key="1">
    <source>
        <dbReference type="SAM" id="SignalP"/>
    </source>
</evidence>
<gene>
    <name evidence="2" type="ordered locus">Acid_3569</name>
</gene>
<dbReference type="AlphaFoldDB" id="Q020U8"/>
<sequence length="475" mass="51315" precursor="true">MVKALAYLLLPIVSLAGDTQSLLDLARSAPAEFAADSLIRIAALPQIPKAKQLELLQQAFEYGGMAQHPYKLQSAVTGMGGSAAFLNRANLQGLDGMTLRLRAIEAIIPLDPKEAWERFDQLPPLQLPALGCAQNQGYDVSLYYEVLGRVAGQHSIDRYLAALTSPAQVGPAARMLSRLGVGNDAFRSAATAFAGALPRVGSDDRSFTMATTAGGDVLALVEACRNRGVPGVMVVDAYRQYLVSHLAGERCADNAQIQNNSANVGTGIANEPLADQRSADAVRLFNEKIREAPVKPIERYETYASKTEGTASTAGACDDAACLAVREAYRHLLFNSIGVAYSADERGKQEWRDQLPGLLEKLDQWKDASSRDRVAAFAAKCSFYSELAGVAVMPADRDAIYRAMVEFVRRSDLRSENRMEWFLPLNALIGRAAMYPAGYGQLIDELAKSSDPVIALYAQLEMAAPRAPGLITLLL</sequence>
<accession>Q020U8</accession>
<name>Q020U8_SOLUE</name>